<accession>A0ABV3ZHC2</accession>
<evidence type="ECO:0000256" key="1">
    <source>
        <dbReference type="ARBA" id="ARBA00009625"/>
    </source>
</evidence>
<dbReference type="RefSeq" id="WP_369330325.1">
    <property type="nucleotide sequence ID" value="NZ_JAULBC010000005.1"/>
</dbReference>
<evidence type="ECO:0000256" key="5">
    <source>
        <dbReference type="ARBA" id="ARBA00023186"/>
    </source>
</evidence>
<dbReference type="PANTHER" id="PTHR43087">
    <property type="entry name" value="LYSINE/ARGININE/ORNITHINE TRANSPORT SYSTEM KINASE"/>
    <property type="match status" value="1"/>
</dbReference>
<evidence type="ECO:0000256" key="3">
    <source>
        <dbReference type="ARBA" id="ARBA00022801"/>
    </source>
</evidence>
<keyword evidence="4" id="KW-0342">GTP-binding</keyword>
<reference evidence="6 7" key="1">
    <citation type="submission" date="2023-07" db="EMBL/GenBank/DDBJ databases">
        <authorList>
            <person name="Lian W.-H."/>
        </authorList>
    </citation>
    <scope>NUCLEOTIDE SEQUENCE [LARGE SCALE GENOMIC DNA]</scope>
    <source>
        <strain evidence="6 7">SYSU DXS3180</strain>
    </source>
</reference>
<dbReference type="InterPro" id="IPR052040">
    <property type="entry name" value="GTPase/Isobutyryl-CoA_mutase"/>
</dbReference>
<name>A0ABV3ZHC2_9BACT</name>
<keyword evidence="7" id="KW-1185">Reference proteome</keyword>
<dbReference type="Proteomes" id="UP001560573">
    <property type="component" value="Unassembled WGS sequence"/>
</dbReference>
<protein>
    <submittedName>
        <fullName evidence="6">Methylmalonyl Co-A mutase-associated GTPase MeaB</fullName>
    </submittedName>
</protein>
<dbReference type="EMBL" id="JAULBC010000005">
    <property type="protein sequence ID" value="MEX6688915.1"/>
    <property type="molecule type" value="Genomic_DNA"/>
</dbReference>
<sequence length="310" mass="34396">MDNHQLIKEIATGNFRALARGISLVENEADGYEVLMSDVSSYYNNVIGVTGPPGAGKSTLVDCMIKEIITESKKVGVICVDPSSPFNKGAILGDRIRMSQWYNHPNVFIRSLSSRGSMGGLHPKIIEITDLMNAAGFDYIIIETIGVGQTEIEIAGLANITLVVVVPESGDSIQTMKSGLMEIADIFVLNKYDRPGADEYLRNLYDTLNLEDNRSIPVIKTIAEQGFGVDALYQSIQHILENNPALDKKYWLLTEKAYHLIQANKMAGIKKGEIFEEISRYIAGHNQFNLYQFIKPYIQQPGAANYKATR</sequence>
<dbReference type="Gene3D" id="3.40.50.300">
    <property type="entry name" value="P-loop containing nucleotide triphosphate hydrolases"/>
    <property type="match status" value="1"/>
</dbReference>
<comment type="similarity">
    <text evidence="1">Belongs to the SIMIBI class G3E GTPase family. ArgK/MeaB subfamily.</text>
</comment>
<evidence type="ECO:0000256" key="2">
    <source>
        <dbReference type="ARBA" id="ARBA00022741"/>
    </source>
</evidence>
<keyword evidence="5" id="KW-0143">Chaperone</keyword>
<evidence type="ECO:0000313" key="7">
    <source>
        <dbReference type="Proteomes" id="UP001560573"/>
    </source>
</evidence>
<dbReference type="Pfam" id="PF03308">
    <property type="entry name" value="MeaB"/>
    <property type="match status" value="1"/>
</dbReference>
<comment type="caution">
    <text evidence="6">The sequence shown here is derived from an EMBL/GenBank/DDBJ whole genome shotgun (WGS) entry which is preliminary data.</text>
</comment>
<keyword evidence="2" id="KW-0547">Nucleotide-binding</keyword>
<evidence type="ECO:0000256" key="4">
    <source>
        <dbReference type="ARBA" id="ARBA00023134"/>
    </source>
</evidence>
<gene>
    <name evidence="6" type="primary">meaB</name>
    <name evidence="6" type="ORF">QTN47_15510</name>
</gene>
<organism evidence="6 7">
    <name type="scientific">Danxiaibacter flavus</name>
    <dbReference type="NCBI Taxonomy" id="3049108"/>
    <lineage>
        <taxon>Bacteria</taxon>
        <taxon>Pseudomonadati</taxon>
        <taxon>Bacteroidota</taxon>
        <taxon>Chitinophagia</taxon>
        <taxon>Chitinophagales</taxon>
        <taxon>Chitinophagaceae</taxon>
        <taxon>Danxiaibacter</taxon>
    </lineage>
</organism>
<dbReference type="InterPro" id="IPR027417">
    <property type="entry name" value="P-loop_NTPase"/>
</dbReference>
<dbReference type="NCBIfam" id="TIGR00750">
    <property type="entry name" value="lao"/>
    <property type="match status" value="1"/>
</dbReference>
<dbReference type="InterPro" id="IPR005129">
    <property type="entry name" value="GTPase_ArgK"/>
</dbReference>
<evidence type="ECO:0000313" key="6">
    <source>
        <dbReference type="EMBL" id="MEX6688915.1"/>
    </source>
</evidence>
<dbReference type="SUPFAM" id="SSF52540">
    <property type="entry name" value="P-loop containing nucleoside triphosphate hydrolases"/>
    <property type="match status" value="1"/>
</dbReference>
<keyword evidence="3" id="KW-0378">Hydrolase</keyword>
<proteinExistence type="inferred from homology"/>
<dbReference type="PANTHER" id="PTHR43087:SF1">
    <property type="entry name" value="LAO_AO TRANSPORT SYSTEM ATPASE"/>
    <property type="match status" value="1"/>
</dbReference>